<comment type="subcellular location">
    <subcellularLocation>
        <location evidence="1">Vacuole membrane</location>
        <topology evidence="1">Multi-pass membrane protein</topology>
    </subcellularLocation>
</comment>
<evidence type="ECO:0000256" key="2">
    <source>
        <dbReference type="ARBA" id="ARBA00022448"/>
    </source>
</evidence>
<evidence type="ECO:0000256" key="8">
    <source>
        <dbReference type="ARBA" id="ARBA00038477"/>
    </source>
</evidence>
<keyword evidence="11" id="KW-1185">Reference proteome</keyword>
<dbReference type="PRINTS" id="PR00783">
    <property type="entry name" value="MINTRINSICP"/>
</dbReference>
<feature type="transmembrane region" description="Helical" evidence="9">
    <location>
        <begin position="537"/>
        <end position="556"/>
    </location>
</feature>
<keyword evidence="3" id="KW-0926">Vacuole</keyword>
<dbReference type="PROSITE" id="PS00221">
    <property type="entry name" value="MIP"/>
    <property type="match status" value="1"/>
</dbReference>
<evidence type="ECO:0000256" key="4">
    <source>
        <dbReference type="ARBA" id="ARBA00022692"/>
    </source>
</evidence>
<dbReference type="GO" id="GO:0005774">
    <property type="term" value="C:vacuolar membrane"/>
    <property type="evidence" value="ECO:0007669"/>
    <property type="project" value="UniProtKB-SubCell"/>
</dbReference>
<accession>A0A6A3BV44</accession>
<feature type="transmembrane region" description="Helical" evidence="9">
    <location>
        <begin position="472"/>
        <end position="491"/>
    </location>
</feature>
<comment type="caution">
    <text evidence="10">The sequence shown here is derived from an EMBL/GenBank/DDBJ whole genome shotgun (WGS) entry which is preliminary data.</text>
</comment>
<name>A0A6A3BV44_HIBSY</name>
<dbReference type="AlphaFoldDB" id="A0A6A3BV44"/>
<evidence type="ECO:0000313" key="10">
    <source>
        <dbReference type="EMBL" id="KAE8719761.1"/>
    </source>
</evidence>
<proteinExistence type="inferred from homology"/>
<dbReference type="SUPFAM" id="SSF81338">
    <property type="entry name" value="Aquaporin-like"/>
    <property type="match status" value="1"/>
</dbReference>
<dbReference type="Pfam" id="PF00230">
    <property type="entry name" value="MIP"/>
    <property type="match status" value="1"/>
</dbReference>
<feature type="transmembrane region" description="Helical" evidence="9">
    <location>
        <begin position="584"/>
        <end position="606"/>
    </location>
</feature>
<keyword evidence="6 9" id="KW-1133">Transmembrane helix</keyword>
<dbReference type="EMBL" id="VEPZ02000781">
    <property type="protein sequence ID" value="KAE8719761.1"/>
    <property type="molecule type" value="Genomic_DNA"/>
</dbReference>
<dbReference type="NCBIfam" id="TIGR00861">
    <property type="entry name" value="MIP"/>
    <property type="match status" value="1"/>
</dbReference>
<keyword evidence="2" id="KW-0813">Transport</keyword>
<evidence type="ECO:0000256" key="3">
    <source>
        <dbReference type="ARBA" id="ARBA00022554"/>
    </source>
</evidence>
<feature type="transmembrane region" description="Helical" evidence="9">
    <location>
        <begin position="512"/>
        <end position="531"/>
    </location>
</feature>
<evidence type="ECO:0000256" key="5">
    <source>
        <dbReference type="ARBA" id="ARBA00022737"/>
    </source>
</evidence>
<keyword evidence="5" id="KW-0677">Repeat</keyword>
<evidence type="ECO:0000256" key="6">
    <source>
        <dbReference type="ARBA" id="ARBA00022989"/>
    </source>
</evidence>
<comment type="similarity">
    <text evidence="8">Belongs to the MIP/aquaporin (TC 1.A.8) family. TIP (TC 1.A.8.10) subfamily.</text>
</comment>
<evidence type="ECO:0000313" key="11">
    <source>
        <dbReference type="Proteomes" id="UP000436088"/>
    </source>
</evidence>
<dbReference type="Pfam" id="PF14223">
    <property type="entry name" value="Retrotran_gag_2"/>
    <property type="match status" value="1"/>
</dbReference>
<sequence length="624" mass="69748">MVIRGCGKLRYINGDIPRPATTDPTYGTWELNNSIVIAWLVNSMEGHISRTYLFFKTAKDMWDAIKENYSDLGNASQVFEIKLKLKDIRQGKLEVTHYYNNLKILWQELDMYYEADWGEGVEHTKFMTHLNNERLYEFLSRLNRELDEASGRILGRTPRQPLVKHLQKTYQGKKCFKLHGYPGKNQKENKTAMMSTNNYTTADDALDVRLTKTQLETLHKLFGTSTASGSLVTQGTALNIVLELNKSSWILDSGVFDHMTEVPKNIEEALKSNEWRQVVMEEIKAFKGNETWEVLDLPSGDDSSKIKSLKEFLNAEFELKDLENLRYFLGIKVARSKVGISIYQRNQFMHAPREKHLEAAYMILRRGKMPTRRYEVGRADEATHPDSMRATLAEFLATVIFVFAGEGSILAIDKMYNETSTTPARLVMVALAHGLALFAAVASSMNVSGGHVNPAVTFGALLGGRISVVRAVYYWVAQLLGAVVACLLLRLTTGMRPAGFTVAFGVGELRCMILEIILTFGLVYTVFGTAIDPKRGSLGTIAPLAIGLIVAANILVGGPFDGGAMNPARAFGPALVGWRWNHHWIYWVGPLIGGGLAGLVYEYMIIPSVEPVHPMHQPLAPEDY</sequence>
<gene>
    <name evidence="10" type="ORF">F3Y22_tig00109926pilonHSYRG00171</name>
</gene>
<dbReference type="Proteomes" id="UP000436088">
    <property type="component" value="Unassembled WGS sequence"/>
</dbReference>
<keyword evidence="4 9" id="KW-0812">Transmembrane</keyword>
<evidence type="ECO:0000256" key="9">
    <source>
        <dbReference type="SAM" id="Phobius"/>
    </source>
</evidence>
<dbReference type="InterPro" id="IPR034294">
    <property type="entry name" value="Aquaporin_transptr"/>
</dbReference>
<keyword evidence="7 9" id="KW-0472">Membrane</keyword>
<dbReference type="InterPro" id="IPR023271">
    <property type="entry name" value="Aquaporin-like"/>
</dbReference>
<dbReference type="FunFam" id="1.20.1080.10:FF:000002">
    <property type="entry name" value="Probable aquaporin TIP1-1"/>
    <property type="match status" value="1"/>
</dbReference>
<dbReference type="GO" id="GO:0015250">
    <property type="term" value="F:water channel activity"/>
    <property type="evidence" value="ECO:0007669"/>
    <property type="project" value="TreeGrafter"/>
</dbReference>
<dbReference type="CDD" id="cd00333">
    <property type="entry name" value="MIP"/>
    <property type="match status" value="1"/>
</dbReference>
<reference evidence="10" key="1">
    <citation type="submission" date="2019-09" db="EMBL/GenBank/DDBJ databases">
        <title>Draft genome information of white flower Hibiscus syriacus.</title>
        <authorList>
            <person name="Kim Y.-M."/>
        </authorList>
    </citation>
    <scope>NUCLEOTIDE SEQUENCE [LARGE SCALE GENOMIC DNA]</scope>
    <source>
        <strain evidence="10">YM2019G1</strain>
    </source>
</reference>
<protein>
    <submittedName>
        <fullName evidence="10">Aquaporin TIP3-1</fullName>
    </submittedName>
</protein>
<feature type="transmembrane region" description="Helical" evidence="9">
    <location>
        <begin position="424"/>
        <end position="445"/>
    </location>
</feature>
<dbReference type="Gene3D" id="1.20.1080.10">
    <property type="entry name" value="Glycerol uptake facilitator protein"/>
    <property type="match status" value="1"/>
</dbReference>
<dbReference type="PANTHER" id="PTHR45665:SF23">
    <property type="entry name" value="AQUAPORIN TIP3-2-RELATED"/>
    <property type="match status" value="1"/>
</dbReference>
<evidence type="ECO:0000256" key="7">
    <source>
        <dbReference type="ARBA" id="ARBA00023136"/>
    </source>
</evidence>
<organism evidence="10 11">
    <name type="scientific">Hibiscus syriacus</name>
    <name type="common">Rose of Sharon</name>
    <dbReference type="NCBI Taxonomy" id="106335"/>
    <lineage>
        <taxon>Eukaryota</taxon>
        <taxon>Viridiplantae</taxon>
        <taxon>Streptophyta</taxon>
        <taxon>Embryophyta</taxon>
        <taxon>Tracheophyta</taxon>
        <taxon>Spermatophyta</taxon>
        <taxon>Magnoliopsida</taxon>
        <taxon>eudicotyledons</taxon>
        <taxon>Gunneridae</taxon>
        <taxon>Pentapetalae</taxon>
        <taxon>rosids</taxon>
        <taxon>malvids</taxon>
        <taxon>Malvales</taxon>
        <taxon>Malvaceae</taxon>
        <taxon>Malvoideae</taxon>
        <taxon>Hibiscus</taxon>
    </lineage>
</organism>
<evidence type="ECO:0000256" key="1">
    <source>
        <dbReference type="ARBA" id="ARBA00004128"/>
    </source>
</evidence>
<feature type="transmembrane region" description="Helical" evidence="9">
    <location>
        <begin position="392"/>
        <end position="412"/>
    </location>
</feature>
<dbReference type="PANTHER" id="PTHR45665">
    <property type="entry name" value="AQUAPORIN-8"/>
    <property type="match status" value="1"/>
</dbReference>
<dbReference type="InterPro" id="IPR000425">
    <property type="entry name" value="MIP"/>
</dbReference>
<dbReference type="InterPro" id="IPR022357">
    <property type="entry name" value="MIP_CS"/>
</dbReference>